<organism evidence="2 3">
    <name type="scientific">Streptomyces phaeolivaceus</name>
    <dbReference type="NCBI Taxonomy" id="2653200"/>
    <lineage>
        <taxon>Bacteria</taxon>
        <taxon>Bacillati</taxon>
        <taxon>Actinomycetota</taxon>
        <taxon>Actinomycetes</taxon>
        <taxon>Kitasatosporales</taxon>
        <taxon>Streptomycetaceae</taxon>
        <taxon>Streptomyces</taxon>
    </lineage>
</organism>
<accession>A0A5P8KJ11</accession>
<reference evidence="2 3" key="1">
    <citation type="submission" date="2019-10" db="EMBL/GenBank/DDBJ databases">
        <title>Streptomyces sp. strain GY16 isolated from leaves of Broussonetia papyrifera.</title>
        <authorList>
            <person name="Mo P."/>
        </authorList>
    </citation>
    <scope>NUCLEOTIDE SEQUENCE [LARGE SCALE GENOMIC DNA]</scope>
    <source>
        <strain evidence="2 3">GY16</strain>
    </source>
</reference>
<dbReference type="EMBL" id="CP045096">
    <property type="protein sequence ID" value="QFR02749.1"/>
    <property type="molecule type" value="Genomic_DNA"/>
</dbReference>
<feature type="region of interest" description="Disordered" evidence="1">
    <location>
        <begin position="1"/>
        <end position="24"/>
    </location>
</feature>
<dbReference type="InterPro" id="IPR024384">
    <property type="entry name" value="DUF2742"/>
</dbReference>
<dbReference type="AlphaFoldDB" id="A0A5P8KJ11"/>
<sequence length="182" mass="19390">MAGASAEVLAASGGTARASVAPPGVSPGEVAALWASAQVTSLLKAVEDLPPAYGSLAWLRLTPGDPRKVAAIITAAEQHRRHADEEARLDRLAEEDPEAYRREIYADANAYAASLARDVARRPTAEEIRRRAVLGPARDVLATAGWPPVAIPGRPSWYRHLVDGRQVDLPTNAPQDGPARDH</sequence>
<evidence type="ECO:0000256" key="1">
    <source>
        <dbReference type="SAM" id="MobiDB-lite"/>
    </source>
</evidence>
<evidence type="ECO:0000313" key="3">
    <source>
        <dbReference type="Proteomes" id="UP000327294"/>
    </source>
</evidence>
<keyword evidence="3" id="KW-1185">Reference proteome</keyword>
<name>A0A5P8KJ11_9ACTN</name>
<gene>
    <name evidence="2" type="ORF">F9278_23195</name>
</gene>
<dbReference type="Pfam" id="PF10888">
    <property type="entry name" value="DUF2742"/>
    <property type="match status" value="1"/>
</dbReference>
<evidence type="ECO:0000313" key="2">
    <source>
        <dbReference type="EMBL" id="QFR02749.1"/>
    </source>
</evidence>
<proteinExistence type="predicted"/>
<dbReference type="Proteomes" id="UP000327294">
    <property type="component" value="Chromosome"/>
</dbReference>
<dbReference type="KEGG" id="sphv:F9278_23195"/>
<protein>
    <submittedName>
        <fullName evidence="2">DUF2742 domain-containing protein</fullName>
    </submittedName>
</protein>